<dbReference type="PANTHER" id="PTHR31511:SF12">
    <property type="entry name" value="RHO TERMINATION FACTOR N-TERMINAL DOMAIN-CONTAINING PROTEIN"/>
    <property type="match status" value="1"/>
</dbReference>
<name>A0A7D5A1X4_9VIRU</name>
<proteinExistence type="predicted"/>
<protein>
    <recommendedName>
        <fullName evidence="2">C2H2-type domain-containing protein</fullName>
    </recommendedName>
</protein>
<organism evidence="1">
    <name type="scientific">Drosophila-associated adintovirus 1</name>
    <dbReference type="NCBI Taxonomy" id="2744816"/>
    <lineage>
        <taxon>Viruses</taxon>
        <taxon>Varidnaviria</taxon>
        <taxon>Bamfordvirae</taxon>
        <taxon>Preplasmiviricota</taxon>
        <taxon>Polisuviricotina</taxon>
        <taxon>Polintoviricetes</taxon>
        <taxon>Orthopolintovirales</taxon>
        <taxon>Adintoviridae</taxon>
    </lineage>
</organism>
<evidence type="ECO:0000313" key="1">
    <source>
        <dbReference type="EMBL" id="QKS69559.1"/>
    </source>
</evidence>
<dbReference type="Proteomes" id="UP001238527">
    <property type="component" value="Segment"/>
</dbReference>
<evidence type="ECO:0008006" key="2">
    <source>
        <dbReference type="Google" id="ProtNLM"/>
    </source>
</evidence>
<accession>A0A7D5A1X4</accession>
<sequence length="549" mass="62556">MMSKIVCDLCNRAYQGVDAFAAHYSECTGPLNAFDVMMRASRMKTSSVKSVTEANAAASLERIGETQDCPSTSRVAPSLKRPGMPIDRPSKTAKYADMHCNVCDLVLKSNTYKMHLRTDRHKNAQVAQLAKNTSVVLISTDTKFPVETYRIFNDNSIVIVLRDFYMQIKSHIMSLIEMSMCKYISIKLSLKLYGTYIKQTDDGTNVEAVKHFSSPYHTLYDLETAHELIESIIEYLSNSCSEFQEKDSGWAIKTFNHCDMTIIKLEHIPSGGYCEMPESLRRRNAVINIKNNDNYCFKWSILAYIEHEFIENACLQETEKKKLRKSLKDPAYYRINNIASSYIKYKGYSLNFDGIEFPVNSKGIKLFEKLNPQFSINVYEIEVVNEKPKIVGPTIRSKCLKEKHISLLGIFNESALIMHYAYVTSMSTLTKTQFTKSHTSGAFCHNCLQWYTSNSKMHGKSCGKVAAVFPKEGSQAKFHNHHKKLSPPAVIYADIEAVLETYDRVQNNPDASSTTRAQKHTACAVSFYIAHAFYPDRNEMWTYQGNLFY</sequence>
<reference evidence="1" key="1">
    <citation type="journal article" date="2021" name="Virus Evol.">
        <title>The discovery, distribution and diversity of DNA viruses associated with Drosophila melanogaster in Europe.</title>
        <authorList>
            <person name="Wallace M.A."/>
            <person name="Coffman K.A."/>
            <person name="Gilbert C."/>
            <person name="Ravindran S."/>
            <person name="Albery G.F."/>
            <person name="Abbott J."/>
            <person name="Argyridou E."/>
            <person name="Bellosta P."/>
            <person name="Betancourt A.J."/>
            <person name="Colinet H."/>
            <person name="Eric K."/>
            <person name="Glaser-Schmitt A."/>
            <person name="Grath S."/>
            <person name="Jelic M."/>
            <person name="Kankare M."/>
            <person name="Kozeretska I."/>
            <person name="Loeschcke V."/>
            <person name="Montchamp-Moreau C."/>
            <person name="Ometto L."/>
            <person name="Onder B.S."/>
            <person name="Orengo D.J."/>
            <person name="Parsch J."/>
            <person name="Pascual M."/>
            <person name="Patenkovic A."/>
            <person name="Puerma E."/>
            <person name="Ritchie M.G."/>
            <person name="Rota-Stabelli O."/>
            <person name="Schou M.F."/>
            <person name="Serga S.V."/>
            <person name="Stamenkovic-Radak M."/>
            <person name="Tanaskovic M."/>
            <person name="Veselinovic M.S."/>
            <person name="Vieira J."/>
            <person name="Vieira C.P."/>
            <person name="Kapun M."/>
            <person name="Flatt T."/>
            <person name="Gonzalez J."/>
            <person name="Staubach F."/>
            <person name="Obbard D.J."/>
        </authorList>
    </citation>
    <scope>NUCLEOTIDE SEQUENCE</scope>
    <source>
        <strain evidence="1">AV-1/UA/Cho/15/26/Pool</strain>
    </source>
</reference>
<dbReference type="PANTHER" id="PTHR31511">
    <property type="entry name" value="PROTEIN CBG23764"/>
    <property type="match status" value="1"/>
</dbReference>
<dbReference type="EMBL" id="MT496847">
    <property type="protein sequence ID" value="QKS69559.1"/>
    <property type="molecule type" value="Genomic_DNA"/>
</dbReference>